<dbReference type="AlphaFoldDB" id="A0A8D5U4L7"/>
<dbReference type="GeneID" id="66161873"/>
<dbReference type="KEGG" id="csty:KN1_01230"/>
<name>A0A8D5U4L7_9CREN</name>
<accession>A0A8D5U4L7</accession>
<evidence type="ECO:0000313" key="1">
    <source>
        <dbReference type="EMBL" id="BCU68826.1"/>
    </source>
</evidence>
<dbReference type="RefSeq" id="WP_221288713.1">
    <property type="nucleotide sequence ID" value="NZ_AP024597.1"/>
</dbReference>
<dbReference type="EMBL" id="AP024597">
    <property type="protein sequence ID" value="BCU68826.1"/>
    <property type="molecule type" value="Genomic_DNA"/>
</dbReference>
<proteinExistence type="predicted"/>
<reference evidence="1 2" key="1">
    <citation type="submission" date="2021-04" db="EMBL/GenBank/DDBJ databases">
        <title>Complete genome sequence of Stygiolobus sp. KN-1.</title>
        <authorList>
            <person name="Nakamura K."/>
            <person name="Sakai H."/>
            <person name="Kurosawa N."/>
        </authorList>
    </citation>
    <scope>NUCLEOTIDE SEQUENCE [LARGE SCALE GENOMIC DNA]</scope>
    <source>
        <strain evidence="1 2">KN-1</strain>
    </source>
</reference>
<keyword evidence="2" id="KW-1185">Reference proteome</keyword>
<dbReference type="Proteomes" id="UP000825123">
    <property type="component" value="Chromosome"/>
</dbReference>
<evidence type="ECO:0000313" key="2">
    <source>
        <dbReference type="Proteomes" id="UP000825123"/>
    </source>
</evidence>
<sequence length="254" mass="29992">MSEISPFDLQLRKVDVIKQLDKSLDEAKRIYDACSKEGVKLLLYGSVGIYSNVKENKIAVELLRLYRRNGIQDINFIVKPESRDKFKEVIYSLDYTPYIHLERTLGQIAGMFFKEEITVKVYYSDEMKFSHIIPINWNSEFTFDRQDLLLSKLQMHFPTNKDLSDIIALMLFDIPEDKVLDLTSRDWGLWKDVTSNLQKSRELVSKLITDEIRERDELMPVISKLVKLHGRIMNSPKQKSWEPMPEDAKYWRDF</sequence>
<gene>
    <name evidence="1" type="ORF">KN1_01230</name>
</gene>
<organism evidence="1 2">
    <name type="scientific">Stygiolobus caldivivus</name>
    <dbReference type="NCBI Taxonomy" id="2824673"/>
    <lineage>
        <taxon>Archaea</taxon>
        <taxon>Thermoproteota</taxon>
        <taxon>Thermoprotei</taxon>
        <taxon>Sulfolobales</taxon>
        <taxon>Sulfolobaceae</taxon>
        <taxon>Stygiolobus</taxon>
    </lineage>
</organism>
<protein>
    <submittedName>
        <fullName evidence="1">Uncharacterized protein</fullName>
    </submittedName>
</protein>